<dbReference type="PANTHER" id="PTHR22807">
    <property type="entry name" value="NOP2 YEAST -RELATED NOL1/NOP2/FMU SUN DOMAIN-CONTAINING"/>
    <property type="match status" value="1"/>
</dbReference>
<dbReference type="InterPro" id="IPR029063">
    <property type="entry name" value="SAM-dependent_MTases_sf"/>
</dbReference>
<evidence type="ECO:0000256" key="4">
    <source>
        <dbReference type="ARBA" id="ARBA00022884"/>
    </source>
</evidence>
<dbReference type="GO" id="GO:0003723">
    <property type="term" value="F:RNA binding"/>
    <property type="evidence" value="ECO:0007669"/>
    <property type="project" value="UniProtKB-UniRule"/>
</dbReference>
<accession>A0A4P9Y0K7</accession>
<keyword evidence="8" id="KW-1185">Reference proteome</keyword>
<dbReference type="PROSITE" id="PS51686">
    <property type="entry name" value="SAM_MT_RSMB_NOP"/>
    <property type="match status" value="1"/>
</dbReference>
<comment type="similarity">
    <text evidence="5">Belongs to the class I-like SAM-binding methyltransferase superfamily. RsmB/NOP family.</text>
</comment>
<evidence type="ECO:0000259" key="6">
    <source>
        <dbReference type="PROSITE" id="PS51686"/>
    </source>
</evidence>
<dbReference type="GO" id="GO:0001510">
    <property type="term" value="P:RNA methylation"/>
    <property type="evidence" value="ECO:0007669"/>
    <property type="project" value="InterPro"/>
</dbReference>
<dbReference type="InterPro" id="IPR049560">
    <property type="entry name" value="MeTrfase_RsmB-F_NOP2_cat"/>
</dbReference>
<dbReference type="InterPro" id="IPR001678">
    <property type="entry name" value="MeTrfase_RsmB-F_NOP2_dom"/>
</dbReference>
<name>A0A4P9Y0K7_9FUNG</name>
<feature type="domain" description="SAM-dependent MTase RsmB/NOP-type" evidence="6">
    <location>
        <begin position="111"/>
        <end position="245"/>
    </location>
</feature>
<reference evidence="8" key="1">
    <citation type="journal article" date="2018" name="Nat. Microbiol.">
        <title>Leveraging single-cell genomics to expand the fungal tree of life.</title>
        <authorList>
            <person name="Ahrendt S.R."/>
            <person name="Quandt C.A."/>
            <person name="Ciobanu D."/>
            <person name="Clum A."/>
            <person name="Salamov A."/>
            <person name="Andreopoulos B."/>
            <person name="Cheng J.F."/>
            <person name="Woyke T."/>
            <person name="Pelin A."/>
            <person name="Henrissat B."/>
            <person name="Reynolds N.K."/>
            <person name="Benny G.L."/>
            <person name="Smith M.E."/>
            <person name="James T.Y."/>
            <person name="Grigoriev I.V."/>
        </authorList>
    </citation>
    <scope>NUCLEOTIDE SEQUENCE [LARGE SCALE GENOMIC DNA]</scope>
</reference>
<comment type="caution">
    <text evidence="5">Lacks conserved residue(s) required for the propagation of feature annotation.</text>
</comment>
<keyword evidence="3 5" id="KW-0949">S-adenosyl-L-methionine</keyword>
<gene>
    <name evidence="7" type="ORF">BJ684DRAFT_21125</name>
</gene>
<evidence type="ECO:0000256" key="2">
    <source>
        <dbReference type="ARBA" id="ARBA00022679"/>
    </source>
</evidence>
<dbReference type="PANTHER" id="PTHR22807:SF16">
    <property type="entry name" value="SAM-DEPENDENT MTASE RSMB_NOP-TYPE DOMAIN-CONTAINING PROTEIN"/>
    <property type="match status" value="1"/>
</dbReference>
<keyword evidence="1 5" id="KW-0489">Methyltransferase</keyword>
<dbReference type="GO" id="GO:0008173">
    <property type="term" value="F:RNA methyltransferase activity"/>
    <property type="evidence" value="ECO:0007669"/>
    <property type="project" value="InterPro"/>
</dbReference>
<dbReference type="InterPro" id="IPR023267">
    <property type="entry name" value="RCMT"/>
</dbReference>
<dbReference type="OrthoDB" id="6093671at2759"/>
<dbReference type="AlphaFoldDB" id="A0A4P9Y0K7"/>
<dbReference type="Gene3D" id="3.40.50.150">
    <property type="entry name" value="Vaccinia Virus protein VP39"/>
    <property type="match status" value="1"/>
</dbReference>
<evidence type="ECO:0000313" key="7">
    <source>
        <dbReference type="EMBL" id="RKP12326.1"/>
    </source>
</evidence>
<feature type="active site" description="Nucleophile" evidence="5">
    <location>
        <position position="176"/>
    </location>
</feature>
<evidence type="ECO:0000256" key="3">
    <source>
        <dbReference type="ARBA" id="ARBA00022691"/>
    </source>
</evidence>
<keyword evidence="2 5" id="KW-0808">Transferase</keyword>
<evidence type="ECO:0000313" key="8">
    <source>
        <dbReference type="Proteomes" id="UP000267251"/>
    </source>
</evidence>
<protein>
    <submittedName>
        <fullName evidence="7">S-adenosyl-L-methionine-dependent methyltransferase</fullName>
    </submittedName>
</protein>
<sequence>MTSPECTYEPQDRTALPEALQRFIENSGVHPDNYSPSSLSIARFVRLAPARPGRPRATLEDLNSQLPPESLAISTELADVFSLPRSTAIATLPLYQEGRIYGVDLASVLAVLVDAECTHDGSISHIAKYLDREDWNVEDTFLHPNRLASITKLQYDLLVNGWRNLRPGGYLVYATCSLTEAQNEGVIDRFLQKHPKDASLCPCLLPPSIIRTPISSAFPGLAECVRLEPRHAHTSGLFFARLKKALVPITTNS</sequence>
<dbReference type="SUPFAM" id="SSF53335">
    <property type="entry name" value="S-adenosyl-L-methionine-dependent methyltransferases"/>
    <property type="match status" value="1"/>
</dbReference>
<feature type="binding site" evidence="5">
    <location>
        <position position="114"/>
    </location>
    <ligand>
        <name>S-adenosyl-L-methionine</name>
        <dbReference type="ChEBI" id="CHEBI:59789"/>
    </ligand>
</feature>
<organism evidence="7 8">
    <name type="scientific">Piptocephalis cylindrospora</name>
    <dbReference type="NCBI Taxonomy" id="1907219"/>
    <lineage>
        <taxon>Eukaryota</taxon>
        <taxon>Fungi</taxon>
        <taxon>Fungi incertae sedis</taxon>
        <taxon>Zoopagomycota</taxon>
        <taxon>Zoopagomycotina</taxon>
        <taxon>Zoopagomycetes</taxon>
        <taxon>Zoopagales</taxon>
        <taxon>Piptocephalidaceae</taxon>
        <taxon>Piptocephalis</taxon>
    </lineage>
</organism>
<evidence type="ECO:0000256" key="5">
    <source>
        <dbReference type="PROSITE-ProRule" id="PRU01023"/>
    </source>
</evidence>
<proteinExistence type="inferred from homology"/>
<keyword evidence="4 5" id="KW-0694">RNA-binding</keyword>
<evidence type="ECO:0000256" key="1">
    <source>
        <dbReference type="ARBA" id="ARBA00022603"/>
    </source>
</evidence>
<dbReference type="EMBL" id="KZ988378">
    <property type="protein sequence ID" value="RKP12326.1"/>
    <property type="molecule type" value="Genomic_DNA"/>
</dbReference>
<dbReference type="Proteomes" id="UP000267251">
    <property type="component" value="Unassembled WGS sequence"/>
</dbReference>
<dbReference type="Pfam" id="PF01189">
    <property type="entry name" value="Methyltr_RsmB-F"/>
    <property type="match status" value="1"/>
</dbReference>